<evidence type="ECO:0000313" key="4">
    <source>
        <dbReference type="Proteomes" id="UP000675881"/>
    </source>
</evidence>
<dbReference type="EMBL" id="HG994582">
    <property type="protein sequence ID" value="CAF2904452.1"/>
    <property type="molecule type" value="Genomic_DNA"/>
</dbReference>
<dbReference type="GO" id="GO:0042981">
    <property type="term" value="P:regulation of apoptotic process"/>
    <property type="evidence" value="ECO:0007669"/>
    <property type="project" value="TreeGrafter"/>
</dbReference>
<feature type="transmembrane region" description="Helical" evidence="2">
    <location>
        <begin position="467"/>
        <end position="487"/>
    </location>
</feature>
<dbReference type="InterPro" id="IPR001194">
    <property type="entry name" value="cDENN_dom"/>
</dbReference>
<dbReference type="InterPro" id="IPR043153">
    <property type="entry name" value="DENN_C"/>
</dbReference>
<feature type="transmembrane region" description="Helical" evidence="2">
    <location>
        <begin position="499"/>
        <end position="516"/>
    </location>
</feature>
<dbReference type="Proteomes" id="UP000675881">
    <property type="component" value="Chromosome 3"/>
</dbReference>
<dbReference type="GO" id="GO:0005085">
    <property type="term" value="F:guanyl-nucleotide exchange factor activity"/>
    <property type="evidence" value="ECO:0007669"/>
    <property type="project" value="TreeGrafter"/>
</dbReference>
<dbReference type="GO" id="GO:0032483">
    <property type="term" value="P:regulation of Rab protein signal transduction"/>
    <property type="evidence" value="ECO:0007669"/>
    <property type="project" value="TreeGrafter"/>
</dbReference>
<keyword evidence="3" id="KW-0808">Transferase</keyword>
<keyword evidence="3" id="KW-0418">Kinase</keyword>
<dbReference type="SMART" id="SM00799">
    <property type="entry name" value="DENN"/>
    <property type="match status" value="1"/>
</dbReference>
<accession>A0A7R8CRN6</accession>
<keyword evidence="2" id="KW-1133">Transmembrane helix</keyword>
<keyword evidence="2" id="KW-0472">Membrane</keyword>
<dbReference type="GO" id="GO:0016301">
    <property type="term" value="F:kinase activity"/>
    <property type="evidence" value="ECO:0007669"/>
    <property type="project" value="UniProtKB-KW"/>
</dbReference>
<dbReference type="Gene3D" id="3.30.450.200">
    <property type="match status" value="1"/>
</dbReference>
<dbReference type="Gene3D" id="3.40.50.11500">
    <property type="match status" value="1"/>
</dbReference>
<evidence type="ECO:0000256" key="1">
    <source>
        <dbReference type="SAM" id="MobiDB-lite"/>
    </source>
</evidence>
<reference evidence="3" key="1">
    <citation type="submission" date="2021-02" db="EMBL/GenBank/DDBJ databases">
        <authorList>
            <person name="Bekaert M."/>
        </authorList>
    </citation>
    <scope>NUCLEOTIDE SEQUENCE</scope>
    <source>
        <strain evidence="3">IoA-00</strain>
    </source>
</reference>
<evidence type="ECO:0000313" key="3">
    <source>
        <dbReference type="EMBL" id="CAF2904452.1"/>
    </source>
</evidence>
<feature type="compositionally biased region" description="Low complexity" evidence="1">
    <location>
        <begin position="197"/>
        <end position="207"/>
    </location>
</feature>
<dbReference type="GO" id="GO:0005829">
    <property type="term" value="C:cytosol"/>
    <property type="evidence" value="ECO:0007669"/>
    <property type="project" value="TreeGrafter"/>
</dbReference>
<dbReference type="SMART" id="SM00800">
    <property type="entry name" value="uDENN"/>
    <property type="match status" value="1"/>
</dbReference>
<dbReference type="PANTHER" id="PTHR13008">
    <property type="entry name" value="MAP-KINASE ACTIVATING DEATH DOMAIN PROTEIN MADD /DENN/AEX-3 C.ELEGANS"/>
    <property type="match status" value="1"/>
</dbReference>
<protein>
    <submittedName>
        <fullName evidence="3">MAP kinase-activating death domain protein</fullName>
    </submittedName>
</protein>
<dbReference type="PANTHER" id="PTHR13008:SF7">
    <property type="entry name" value="MAP KINASE-ACTIVATING DEATH DOMAIN PROTEIN"/>
    <property type="match status" value="1"/>
</dbReference>
<organism evidence="3 4">
    <name type="scientific">Lepeophtheirus salmonis</name>
    <name type="common">Salmon louse</name>
    <name type="synonym">Caligus salmonis</name>
    <dbReference type="NCBI Taxonomy" id="72036"/>
    <lineage>
        <taxon>Eukaryota</taxon>
        <taxon>Metazoa</taxon>
        <taxon>Ecdysozoa</taxon>
        <taxon>Arthropoda</taxon>
        <taxon>Crustacea</taxon>
        <taxon>Multicrustacea</taxon>
        <taxon>Hexanauplia</taxon>
        <taxon>Copepoda</taxon>
        <taxon>Siphonostomatoida</taxon>
        <taxon>Caligidae</taxon>
        <taxon>Lepeophtheirus</taxon>
    </lineage>
</organism>
<dbReference type="InterPro" id="IPR039980">
    <property type="entry name" value="MADD"/>
</dbReference>
<dbReference type="Pfam" id="PF02141">
    <property type="entry name" value="DENN"/>
    <property type="match status" value="1"/>
</dbReference>
<dbReference type="OrthoDB" id="6353598at2759"/>
<name>A0A7R8CRN6_LEPSM</name>
<evidence type="ECO:0000256" key="2">
    <source>
        <dbReference type="SAM" id="Phobius"/>
    </source>
</evidence>
<feature type="compositionally biased region" description="Polar residues" evidence="1">
    <location>
        <begin position="172"/>
        <end position="188"/>
    </location>
</feature>
<dbReference type="Pfam" id="PF03456">
    <property type="entry name" value="uDENN"/>
    <property type="match status" value="1"/>
</dbReference>
<feature type="region of interest" description="Disordered" evidence="1">
    <location>
        <begin position="172"/>
        <end position="282"/>
    </location>
</feature>
<dbReference type="PROSITE" id="PS50211">
    <property type="entry name" value="DENN"/>
    <property type="match status" value="1"/>
</dbReference>
<dbReference type="AlphaFoldDB" id="A0A7R8CRN6"/>
<proteinExistence type="predicted"/>
<feature type="transmembrane region" description="Helical" evidence="2">
    <location>
        <begin position="536"/>
        <end position="554"/>
    </location>
</feature>
<dbReference type="InterPro" id="IPR037516">
    <property type="entry name" value="Tripartite_DENN"/>
</dbReference>
<sequence>MDSNEVKEAFEANPKTFMSDFVEGKPVSRSTVFRAIKKEASSNEMVETGNKGYKSCQRLVDYICIVGTQYECPINTSERERVFGNNGGGVSVENPFLMRRFPDEDHSDFKLPLNIVSFCQPEGCIIVGPKKTPVRDSNSFVFTLTDKDSGITRYGICLNFYRPILKNLKSIRGSSNPSSCLGTENNPGGSAEERSSDSAFSSDYRSSAHVAQSDSDNGHSRKKQKSQSRNSVSNSRRIHSHRRHRKKRKGGTEEEDPSIPSTPIPHHHSTTSNDPLTKTNGNRRREKAGKFYALTSLCLVSHYPFFANFRECLHSLKYLIDATGSSLLAHSPRRRGFGGTGGGCSNVGSLSLVTSKKKSKHERSCSIWHYLRKSLKETAMGDEEFEKAEEERKKNSIPPHDMPIIQREIQALESWMLRLISSPVPGKNLLVQLEILPCKVPIPTTLKTSLTFALPDQTRFPICDFPIHLPIELLGVSTCLKVLILIMLEKKVVFQSMEYSVLTISILAFTKLLYPLEYMFPVIPLLPPSMNGSEQLLLAPTPFIIGIPTNFFAYKRNLEQ</sequence>
<keyword evidence="4" id="KW-1185">Reference proteome</keyword>
<dbReference type="InterPro" id="IPR005113">
    <property type="entry name" value="uDENN_dom"/>
</dbReference>
<gene>
    <name evidence="3" type="ORF">LSAA_7237</name>
</gene>
<feature type="compositionally biased region" description="Basic residues" evidence="1">
    <location>
        <begin position="236"/>
        <end position="249"/>
    </location>
</feature>
<keyword evidence="2" id="KW-0812">Transmembrane</keyword>